<dbReference type="Pfam" id="PF00435">
    <property type="entry name" value="Spectrin"/>
    <property type="match status" value="1"/>
</dbReference>
<evidence type="ECO:0000313" key="1">
    <source>
        <dbReference type="EMBL" id="CAF4735641.1"/>
    </source>
</evidence>
<sequence>QKLLDAISLFRLLADADNVEAWIEEKERFLATLDPTQVNDIEELEVIKHRFDGFERDMNSTASKVAIVGHQARTLVQNDH</sequence>
<reference evidence="1" key="1">
    <citation type="submission" date="2021-02" db="EMBL/GenBank/DDBJ databases">
        <authorList>
            <person name="Nowell W R."/>
        </authorList>
    </citation>
    <scope>NUCLEOTIDE SEQUENCE</scope>
</reference>
<dbReference type="Gene3D" id="1.20.58.60">
    <property type="match status" value="1"/>
</dbReference>
<evidence type="ECO:0000313" key="2">
    <source>
        <dbReference type="Proteomes" id="UP000681720"/>
    </source>
</evidence>
<gene>
    <name evidence="1" type="ORF">GIL414_LOCUS44480</name>
</gene>
<protein>
    <recommendedName>
        <fullName evidence="3">Alpha-spectrin</fullName>
    </recommendedName>
</protein>
<comment type="caution">
    <text evidence="1">The sequence shown here is derived from an EMBL/GenBank/DDBJ whole genome shotgun (WGS) entry which is preliminary data.</text>
</comment>
<dbReference type="AlphaFoldDB" id="A0A8S3AN18"/>
<dbReference type="InterPro" id="IPR002017">
    <property type="entry name" value="Spectrin_repeat"/>
</dbReference>
<organism evidence="1 2">
    <name type="scientific">Rotaria magnacalcarata</name>
    <dbReference type="NCBI Taxonomy" id="392030"/>
    <lineage>
        <taxon>Eukaryota</taxon>
        <taxon>Metazoa</taxon>
        <taxon>Spiralia</taxon>
        <taxon>Gnathifera</taxon>
        <taxon>Rotifera</taxon>
        <taxon>Eurotatoria</taxon>
        <taxon>Bdelloidea</taxon>
        <taxon>Philodinida</taxon>
        <taxon>Philodinidae</taxon>
        <taxon>Rotaria</taxon>
    </lineage>
</organism>
<dbReference type="SUPFAM" id="SSF46966">
    <property type="entry name" value="Spectrin repeat"/>
    <property type="match status" value="1"/>
</dbReference>
<feature type="non-terminal residue" evidence="1">
    <location>
        <position position="80"/>
    </location>
</feature>
<feature type="non-terminal residue" evidence="1">
    <location>
        <position position="1"/>
    </location>
</feature>
<dbReference type="Proteomes" id="UP000681720">
    <property type="component" value="Unassembled WGS sequence"/>
</dbReference>
<evidence type="ECO:0008006" key="3">
    <source>
        <dbReference type="Google" id="ProtNLM"/>
    </source>
</evidence>
<accession>A0A8S3AN18</accession>
<proteinExistence type="predicted"/>
<name>A0A8S3AN18_9BILA</name>
<dbReference type="EMBL" id="CAJOBJ010134327">
    <property type="protein sequence ID" value="CAF4735641.1"/>
    <property type="molecule type" value="Genomic_DNA"/>
</dbReference>